<protein>
    <submittedName>
        <fullName evidence="1">Uncharacterized protein</fullName>
    </submittedName>
</protein>
<comment type="caution">
    <text evidence="1">The sequence shown here is derived from an EMBL/GenBank/DDBJ whole genome shotgun (WGS) entry which is preliminary data.</text>
</comment>
<dbReference type="InterPro" id="IPR044273">
    <property type="entry name" value="PIF3-like"/>
</dbReference>
<dbReference type="EMBL" id="JBBPBK010000007">
    <property type="protein sequence ID" value="KAK9281495.1"/>
    <property type="molecule type" value="Genomic_DNA"/>
</dbReference>
<dbReference type="PANTHER" id="PTHR46807:SF3">
    <property type="entry name" value="BHLH DOMAIN-CONTAINING PROTEIN"/>
    <property type="match status" value="1"/>
</dbReference>
<sequence length="241" mass="27127">MTTALPNLASMSDGGFVELVWENGQLLLRGASTTTQKSPSCIGISSHTSNAVENVGGDSFNTKSARYESRDSPLLGPPALKELSKHDKNMPYLNYPHIDSLQEYAYLPELLNESYEPTPNALTQHYDAAVLDKSCRHDKQLMDSNIVSLHDNLNLKQRKTFKFLGAEPQLTKPRSSQLYRSPLQHCQSSAPFTRITGFGFHLWQYRQLTPAHSPKFNPCFDGWIVQFKNAGRIQDLKGKWV</sequence>
<dbReference type="Proteomes" id="UP001415857">
    <property type="component" value="Unassembled WGS sequence"/>
</dbReference>
<reference evidence="1 2" key="1">
    <citation type="journal article" date="2024" name="Plant J.">
        <title>Genome sequences and population genomics reveal climatic adaptation and genomic divergence between two closely related sweetgum species.</title>
        <authorList>
            <person name="Xu W.Q."/>
            <person name="Ren C.Q."/>
            <person name="Zhang X.Y."/>
            <person name="Comes H.P."/>
            <person name="Liu X.H."/>
            <person name="Li Y.G."/>
            <person name="Kettle C.J."/>
            <person name="Jalonen R."/>
            <person name="Gaisberger H."/>
            <person name="Ma Y.Z."/>
            <person name="Qiu Y.X."/>
        </authorList>
    </citation>
    <scope>NUCLEOTIDE SEQUENCE [LARGE SCALE GENOMIC DNA]</scope>
    <source>
        <strain evidence="1">Hangzhou</strain>
    </source>
</reference>
<name>A0AAP0RTB0_LIQFO</name>
<proteinExistence type="predicted"/>
<gene>
    <name evidence="1" type="ORF">L1049_004398</name>
</gene>
<evidence type="ECO:0000313" key="1">
    <source>
        <dbReference type="EMBL" id="KAK9281495.1"/>
    </source>
</evidence>
<keyword evidence="2" id="KW-1185">Reference proteome</keyword>
<evidence type="ECO:0000313" key="2">
    <source>
        <dbReference type="Proteomes" id="UP001415857"/>
    </source>
</evidence>
<dbReference type="PANTHER" id="PTHR46807">
    <property type="entry name" value="TRANSCRIPTION FACTOR PIF3"/>
    <property type="match status" value="1"/>
</dbReference>
<dbReference type="AlphaFoldDB" id="A0AAP0RTB0"/>
<accession>A0AAP0RTB0</accession>
<dbReference type="GO" id="GO:0003700">
    <property type="term" value="F:DNA-binding transcription factor activity"/>
    <property type="evidence" value="ECO:0007669"/>
    <property type="project" value="InterPro"/>
</dbReference>
<organism evidence="1 2">
    <name type="scientific">Liquidambar formosana</name>
    <name type="common">Formosan gum</name>
    <dbReference type="NCBI Taxonomy" id="63359"/>
    <lineage>
        <taxon>Eukaryota</taxon>
        <taxon>Viridiplantae</taxon>
        <taxon>Streptophyta</taxon>
        <taxon>Embryophyta</taxon>
        <taxon>Tracheophyta</taxon>
        <taxon>Spermatophyta</taxon>
        <taxon>Magnoliopsida</taxon>
        <taxon>eudicotyledons</taxon>
        <taxon>Gunneridae</taxon>
        <taxon>Pentapetalae</taxon>
        <taxon>Saxifragales</taxon>
        <taxon>Altingiaceae</taxon>
        <taxon>Liquidambar</taxon>
    </lineage>
</organism>